<dbReference type="EMBL" id="AXCM01003480">
    <property type="status" value="NOT_ANNOTATED_CDS"/>
    <property type="molecule type" value="Genomic_DNA"/>
</dbReference>
<dbReference type="InterPro" id="IPR036179">
    <property type="entry name" value="Ig-like_dom_sf"/>
</dbReference>
<dbReference type="STRING" id="139723.A0A182LYJ3"/>
<dbReference type="InterPro" id="IPR013783">
    <property type="entry name" value="Ig-like_fold"/>
</dbReference>
<keyword evidence="3" id="KW-1185">Reference proteome</keyword>
<reference evidence="2" key="2">
    <citation type="submission" date="2020-05" db="UniProtKB">
        <authorList>
            <consortium name="EnsemblMetazoa"/>
        </authorList>
    </citation>
    <scope>IDENTIFICATION</scope>
    <source>
        <strain evidence="2">A-37</strain>
    </source>
</reference>
<proteinExistence type="predicted"/>
<organism evidence="2 3">
    <name type="scientific">Anopheles culicifacies</name>
    <dbReference type="NCBI Taxonomy" id="139723"/>
    <lineage>
        <taxon>Eukaryota</taxon>
        <taxon>Metazoa</taxon>
        <taxon>Ecdysozoa</taxon>
        <taxon>Arthropoda</taxon>
        <taxon>Hexapoda</taxon>
        <taxon>Insecta</taxon>
        <taxon>Pterygota</taxon>
        <taxon>Neoptera</taxon>
        <taxon>Endopterygota</taxon>
        <taxon>Diptera</taxon>
        <taxon>Nematocera</taxon>
        <taxon>Culicoidea</taxon>
        <taxon>Culicidae</taxon>
        <taxon>Anophelinae</taxon>
        <taxon>Anopheles</taxon>
        <taxon>culicifacies species complex</taxon>
    </lineage>
</organism>
<feature type="domain" description="Ig-like" evidence="1">
    <location>
        <begin position="1"/>
        <end position="19"/>
    </location>
</feature>
<dbReference type="InterPro" id="IPR007110">
    <property type="entry name" value="Ig-like_dom"/>
</dbReference>
<evidence type="ECO:0000313" key="3">
    <source>
        <dbReference type="Proteomes" id="UP000075883"/>
    </source>
</evidence>
<dbReference type="PROSITE" id="PS50835">
    <property type="entry name" value="IG_LIKE"/>
    <property type="match status" value="1"/>
</dbReference>
<evidence type="ECO:0000313" key="2">
    <source>
        <dbReference type="EnsemblMetazoa" id="ACUA005062-PA"/>
    </source>
</evidence>
<sequence length="146" mass="15796">MVCNVNATPAAEVEWLRNGVPVQPNPPYVVMKNNSLLMTDVDLQSMVAGANGVLGQIVSVPVIPNKGKSERVRATIPSPLTMEQRAKDQTQNILMIVYFVLSDDGRAGQSGVNVAKTAPRFGNASVSEALQQHLHSVAFRLPHLRL</sequence>
<accession>A0A182LYJ3</accession>
<name>A0A182LYJ3_9DIPT</name>
<dbReference type="EnsemblMetazoa" id="ACUA005062-RA">
    <property type="protein sequence ID" value="ACUA005062-PA"/>
    <property type="gene ID" value="ACUA005062"/>
</dbReference>
<protein>
    <recommendedName>
        <fullName evidence="1">Ig-like domain-containing protein</fullName>
    </recommendedName>
</protein>
<dbReference type="Gene3D" id="2.60.40.10">
    <property type="entry name" value="Immunoglobulins"/>
    <property type="match status" value="1"/>
</dbReference>
<dbReference type="SUPFAM" id="SSF48726">
    <property type="entry name" value="Immunoglobulin"/>
    <property type="match status" value="1"/>
</dbReference>
<dbReference type="AlphaFoldDB" id="A0A182LYJ3"/>
<dbReference type="Proteomes" id="UP000075883">
    <property type="component" value="Unassembled WGS sequence"/>
</dbReference>
<reference evidence="3" key="1">
    <citation type="submission" date="2013-09" db="EMBL/GenBank/DDBJ databases">
        <title>The Genome Sequence of Anopheles culicifacies species A.</title>
        <authorList>
            <consortium name="The Broad Institute Genomics Platform"/>
            <person name="Neafsey D.E."/>
            <person name="Besansky N."/>
            <person name="Howell P."/>
            <person name="Walton C."/>
            <person name="Young S.K."/>
            <person name="Zeng Q."/>
            <person name="Gargeya S."/>
            <person name="Fitzgerald M."/>
            <person name="Haas B."/>
            <person name="Abouelleil A."/>
            <person name="Allen A.W."/>
            <person name="Alvarado L."/>
            <person name="Arachchi H.M."/>
            <person name="Berlin A.M."/>
            <person name="Chapman S.B."/>
            <person name="Gainer-Dewar J."/>
            <person name="Goldberg J."/>
            <person name="Griggs A."/>
            <person name="Gujja S."/>
            <person name="Hansen M."/>
            <person name="Howarth C."/>
            <person name="Imamovic A."/>
            <person name="Ireland A."/>
            <person name="Larimer J."/>
            <person name="McCowan C."/>
            <person name="Murphy C."/>
            <person name="Pearson M."/>
            <person name="Poon T.W."/>
            <person name="Priest M."/>
            <person name="Roberts A."/>
            <person name="Saif S."/>
            <person name="Shea T."/>
            <person name="Sisk P."/>
            <person name="Sykes S."/>
            <person name="Wortman J."/>
            <person name="Nusbaum C."/>
            <person name="Birren B."/>
        </authorList>
    </citation>
    <scope>NUCLEOTIDE SEQUENCE [LARGE SCALE GENOMIC DNA]</scope>
    <source>
        <strain evidence="3">A-37</strain>
    </source>
</reference>
<evidence type="ECO:0000259" key="1">
    <source>
        <dbReference type="PROSITE" id="PS50835"/>
    </source>
</evidence>
<dbReference type="VEuPathDB" id="VectorBase:ACUA005062"/>